<organism evidence="2">
    <name type="scientific">viral metagenome</name>
    <dbReference type="NCBI Taxonomy" id="1070528"/>
    <lineage>
        <taxon>unclassified sequences</taxon>
        <taxon>metagenomes</taxon>
        <taxon>organismal metagenomes</taxon>
    </lineage>
</organism>
<dbReference type="EMBL" id="MN739209">
    <property type="protein sequence ID" value="QHS93746.1"/>
    <property type="molecule type" value="Genomic_DNA"/>
</dbReference>
<dbReference type="Gene3D" id="2.170.270.10">
    <property type="entry name" value="SET domain"/>
    <property type="match status" value="1"/>
</dbReference>
<dbReference type="SUPFAM" id="SSF82199">
    <property type="entry name" value="SET domain"/>
    <property type="match status" value="1"/>
</dbReference>
<reference evidence="2" key="1">
    <citation type="journal article" date="2020" name="Nature">
        <title>Giant virus diversity and host interactions through global metagenomics.</title>
        <authorList>
            <person name="Schulz F."/>
            <person name="Roux S."/>
            <person name="Paez-Espino D."/>
            <person name="Jungbluth S."/>
            <person name="Walsh D.A."/>
            <person name="Denef V.J."/>
            <person name="McMahon K.D."/>
            <person name="Konstantinidis K.T."/>
            <person name="Eloe-Fadrosh E.A."/>
            <person name="Kyrpides N.C."/>
            <person name="Woyke T."/>
        </authorList>
    </citation>
    <scope>NUCLEOTIDE SEQUENCE</scope>
    <source>
        <strain evidence="2">GVMAG-M-3300018080-19</strain>
    </source>
</reference>
<evidence type="ECO:0000313" key="2">
    <source>
        <dbReference type="EMBL" id="QHS93746.1"/>
    </source>
</evidence>
<accession>A0A6C0BNI0</accession>
<dbReference type="InterPro" id="IPR046341">
    <property type="entry name" value="SET_dom_sf"/>
</dbReference>
<name>A0A6C0BNI0_9ZZZZ</name>
<dbReference type="AlphaFoldDB" id="A0A6C0BNI0"/>
<protein>
    <recommendedName>
        <fullName evidence="3">SET domain-containing protein</fullName>
    </recommendedName>
</protein>
<keyword evidence="1" id="KW-0472">Membrane</keyword>
<evidence type="ECO:0008006" key="3">
    <source>
        <dbReference type="Google" id="ProtNLM"/>
    </source>
</evidence>
<feature type="transmembrane region" description="Helical" evidence="1">
    <location>
        <begin position="12"/>
        <end position="28"/>
    </location>
</feature>
<keyword evidence="1" id="KW-0812">Transmembrane</keyword>
<feature type="transmembrane region" description="Helical" evidence="1">
    <location>
        <begin position="203"/>
        <end position="223"/>
    </location>
</feature>
<keyword evidence="1" id="KW-1133">Transmembrane helix</keyword>
<sequence length="278" mass="32103">MPKKKKKSANKIILLYPTPVTGTCYYTWPKLEVKEFPGQGYGVYATERLSAGIAVPILGKVLTKFELDTKLGTAQASHIWEIRSLKPGWPYTTYIDGNPRYKPYKRVGSGGLAIAMMVNEPSRTKPNCIFKRDCLITADTIKAGEQLTAFYDNPRDPNYEATRRLKNYSIAKNRYYKAQDDLKYRQLDKRDFEYNFAKKRDDLMRMFSAHIMALPYLCQALAIKRKQSRKKQKIEKARWEWAVKMAQNMNEWARANAAREEGSCPLMPKTYGGNNRPN</sequence>
<evidence type="ECO:0000256" key="1">
    <source>
        <dbReference type="SAM" id="Phobius"/>
    </source>
</evidence>
<proteinExistence type="predicted"/>